<dbReference type="PANTHER" id="PTHR42940">
    <property type="entry name" value="ALCOHOL DEHYDROGENASE 1-RELATED"/>
    <property type="match status" value="1"/>
</dbReference>
<evidence type="ECO:0000259" key="5">
    <source>
        <dbReference type="Pfam" id="PF08240"/>
    </source>
</evidence>
<dbReference type="EMBL" id="AP024448">
    <property type="protein sequence ID" value="BCS27719.1"/>
    <property type="molecule type" value="Genomic_DNA"/>
</dbReference>
<reference evidence="6" key="1">
    <citation type="submission" date="2021-01" db="EMBL/GenBank/DDBJ databases">
        <authorList>
            <consortium name="Aspergillus puulaauensis MK2 genome sequencing consortium"/>
            <person name="Kazuki M."/>
            <person name="Futagami T."/>
        </authorList>
    </citation>
    <scope>NUCLEOTIDE SEQUENCE</scope>
    <source>
        <strain evidence="6">MK2</strain>
    </source>
</reference>
<dbReference type="InterPro" id="IPR013154">
    <property type="entry name" value="ADH-like_N"/>
</dbReference>
<dbReference type="PANTHER" id="PTHR42940:SF8">
    <property type="entry name" value="VACUOLAR PROTEIN SORTING-ASSOCIATED PROTEIN 11"/>
    <property type="match status" value="1"/>
</dbReference>
<dbReference type="Gene3D" id="3.90.180.10">
    <property type="entry name" value="Medium-chain alcohol dehydrogenases, catalytic domain"/>
    <property type="match status" value="1"/>
</dbReference>
<evidence type="ECO:0000256" key="3">
    <source>
        <dbReference type="ARBA" id="ARBA00022833"/>
    </source>
</evidence>
<evidence type="ECO:0000256" key="2">
    <source>
        <dbReference type="ARBA" id="ARBA00022723"/>
    </source>
</evidence>
<keyword evidence="7" id="KW-1185">Reference proteome</keyword>
<protein>
    <recommendedName>
        <fullName evidence="5">Alcohol dehydrogenase-like N-terminal domain-containing protein</fullName>
    </recommendedName>
</protein>
<comment type="cofactor">
    <cofactor evidence="1">
        <name>Zn(2+)</name>
        <dbReference type="ChEBI" id="CHEBI:29105"/>
    </cofactor>
</comment>
<dbReference type="SUPFAM" id="SSF50129">
    <property type="entry name" value="GroES-like"/>
    <property type="match status" value="1"/>
</dbReference>
<evidence type="ECO:0000313" key="7">
    <source>
        <dbReference type="Proteomes" id="UP000654913"/>
    </source>
</evidence>
<organism evidence="6 7">
    <name type="scientific">Aspergillus puulaauensis</name>
    <dbReference type="NCBI Taxonomy" id="1220207"/>
    <lineage>
        <taxon>Eukaryota</taxon>
        <taxon>Fungi</taxon>
        <taxon>Dikarya</taxon>
        <taxon>Ascomycota</taxon>
        <taxon>Pezizomycotina</taxon>
        <taxon>Eurotiomycetes</taxon>
        <taxon>Eurotiomycetidae</taxon>
        <taxon>Eurotiales</taxon>
        <taxon>Aspergillaceae</taxon>
        <taxon>Aspergillus</taxon>
    </lineage>
</organism>
<gene>
    <name evidence="6" type="ORF">APUU_60767A</name>
</gene>
<keyword evidence="2" id="KW-0479">Metal-binding</keyword>
<evidence type="ECO:0000256" key="1">
    <source>
        <dbReference type="ARBA" id="ARBA00001947"/>
    </source>
</evidence>
<dbReference type="GeneID" id="64977724"/>
<dbReference type="Pfam" id="PF08240">
    <property type="entry name" value="ADH_N"/>
    <property type="match status" value="1"/>
</dbReference>
<keyword evidence="3" id="KW-0862">Zinc</keyword>
<evidence type="ECO:0000256" key="4">
    <source>
        <dbReference type="ARBA" id="ARBA00023002"/>
    </source>
</evidence>
<dbReference type="RefSeq" id="XP_041559913.1">
    <property type="nucleotide sequence ID" value="XM_041694043.1"/>
</dbReference>
<dbReference type="GO" id="GO:0004022">
    <property type="term" value="F:alcohol dehydrogenase (NAD+) activity"/>
    <property type="evidence" value="ECO:0007669"/>
    <property type="project" value="TreeGrafter"/>
</dbReference>
<dbReference type="GO" id="GO:0046872">
    <property type="term" value="F:metal ion binding"/>
    <property type="evidence" value="ECO:0007669"/>
    <property type="project" value="UniProtKB-KW"/>
</dbReference>
<accession>A0A7R7XVU4</accession>
<keyword evidence="4" id="KW-0560">Oxidoreductase</keyword>
<dbReference type="GO" id="GO:0005737">
    <property type="term" value="C:cytoplasm"/>
    <property type="evidence" value="ECO:0007669"/>
    <property type="project" value="TreeGrafter"/>
</dbReference>
<dbReference type="AlphaFoldDB" id="A0A7R7XVU4"/>
<sequence>MMKAQVLNRYNEPYTLSELQVPVMTSPYDLLIKVEAAAYCHTDAACAAGMFEGHSNAPAEWPHVGCHEFAGTVVNISKVPSSLSALHIPSYSIGDRVGVPGRSFRPCGTCYECQLETPVHGLPRDPAGYSAYCPNAKNLGLSVRGGFAQYVVVDSRQVARLPPGMSPVEAAPLVCAGLTIYSALRSCQLNPGQRVAIIGCGGGLGHLGVQFAERMDWK</sequence>
<feature type="domain" description="Alcohol dehydrogenase-like N-terminal" evidence="5">
    <location>
        <begin position="27"/>
        <end position="162"/>
    </location>
</feature>
<dbReference type="InterPro" id="IPR011032">
    <property type="entry name" value="GroES-like_sf"/>
</dbReference>
<dbReference type="Proteomes" id="UP000654913">
    <property type="component" value="Chromosome 6"/>
</dbReference>
<reference evidence="6" key="2">
    <citation type="submission" date="2021-02" db="EMBL/GenBank/DDBJ databases">
        <title>Aspergillus puulaauensis MK2 genome sequence.</title>
        <authorList>
            <person name="Futagami T."/>
            <person name="Mori K."/>
            <person name="Kadooka C."/>
            <person name="Tanaka T."/>
        </authorList>
    </citation>
    <scope>NUCLEOTIDE SEQUENCE</scope>
    <source>
        <strain evidence="6">MK2</strain>
    </source>
</reference>
<proteinExistence type="predicted"/>
<dbReference type="Gene3D" id="3.40.50.720">
    <property type="entry name" value="NAD(P)-binding Rossmann-like Domain"/>
    <property type="match status" value="1"/>
</dbReference>
<evidence type="ECO:0000313" key="6">
    <source>
        <dbReference type="EMBL" id="BCS27719.1"/>
    </source>
</evidence>
<name>A0A7R7XVU4_9EURO</name>
<dbReference type="OrthoDB" id="256333at2759"/>
<dbReference type="KEGG" id="apuu:APUU_60767A"/>